<dbReference type="GO" id="GO:0004601">
    <property type="term" value="F:peroxidase activity"/>
    <property type="evidence" value="ECO:0007669"/>
    <property type="project" value="UniProtKB-KW"/>
</dbReference>
<dbReference type="InterPro" id="IPR002207">
    <property type="entry name" value="Peroxidase_I"/>
</dbReference>
<keyword evidence="2" id="KW-0575">Peroxidase</keyword>
<keyword evidence="3" id="KW-1185">Reference proteome</keyword>
<evidence type="ECO:0000313" key="3">
    <source>
        <dbReference type="Proteomes" id="UP001151529"/>
    </source>
</evidence>
<dbReference type="Gene3D" id="1.10.520.10">
    <property type="match status" value="1"/>
</dbReference>
<dbReference type="AlphaFoldDB" id="A0A9Q0V6G5"/>
<dbReference type="GO" id="GO:0000302">
    <property type="term" value="P:response to reactive oxygen species"/>
    <property type="evidence" value="ECO:0007669"/>
    <property type="project" value="TreeGrafter"/>
</dbReference>
<protein>
    <submittedName>
        <fullName evidence="2">L-ASCORBATE PEROXIDASE 1 CYTOSOLIC</fullName>
    </submittedName>
</protein>
<dbReference type="EMBL" id="JAPFFL010000002">
    <property type="protein sequence ID" value="KAJ6742596.1"/>
    <property type="molecule type" value="Genomic_DNA"/>
</dbReference>
<dbReference type="PANTHER" id="PTHR31356:SF35">
    <property type="entry name" value="L-ASCORBATE PEROXIDASE 2, CYTOSOLIC"/>
    <property type="match status" value="1"/>
</dbReference>
<dbReference type="InterPro" id="IPR044831">
    <property type="entry name" value="Ccp1-like"/>
</dbReference>
<dbReference type="OrthoDB" id="2859658at2759"/>
<comment type="caution">
    <text evidence="2">The sequence shown here is derived from an EMBL/GenBank/DDBJ whole genome shotgun (WGS) entry which is preliminary data.</text>
</comment>
<proteinExistence type="predicted"/>
<dbReference type="GO" id="GO:0020037">
    <property type="term" value="F:heme binding"/>
    <property type="evidence" value="ECO:0007669"/>
    <property type="project" value="InterPro"/>
</dbReference>
<dbReference type="SUPFAM" id="SSF48113">
    <property type="entry name" value="Heme-dependent peroxidases"/>
    <property type="match status" value="1"/>
</dbReference>
<reference evidence="2" key="1">
    <citation type="submission" date="2022-11" db="EMBL/GenBank/DDBJ databases">
        <authorList>
            <person name="Hyden B.L."/>
            <person name="Feng K."/>
            <person name="Yates T."/>
            <person name="Jawdy S."/>
            <person name="Smart L.B."/>
            <person name="Muchero W."/>
        </authorList>
    </citation>
    <scope>NUCLEOTIDE SEQUENCE</scope>
    <source>
        <tissue evidence="2">Shoot tip</tissue>
    </source>
</reference>
<gene>
    <name evidence="2" type="ORF">OIU85_016658</name>
</gene>
<dbReference type="GO" id="GO:0009507">
    <property type="term" value="C:chloroplast"/>
    <property type="evidence" value="ECO:0007669"/>
    <property type="project" value="TreeGrafter"/>
</dbReference>
<dbReference type="PRINTS" id="PR00459">
    <property type="entry name" value="ASPEROXIDASE"/>
</dbReference>
<evidence type="ECO:0000256" key="1">
    <source>
        <dbReference type="ARBA" id="ARBA00023002"/>
    </source>
</evidence>
<dbReference type="Proteomes" id="UP001151529">
    <property type="component" value="Chromosome 6"/>
</dbReference>
<sequence length="176" mass="19556">MQTRCGYIIAINIEGNSIPRDHMASSMIDSQWHSAGTFDVHTKTGGPFRMIRHIDELAHGANNGLDIALAGVVAVEVTGGPEIPFFTLGDQKKNYFQTNEVCSLYATPQRKFHGEGNALLHYRINIRYMRCCFWMISKFEFNGQIFSGLLIPVLAIKDKSDPPPEGRLPDASKGLS</sequence>
<name>A0A9Q0V6G5_SALVM</name>
<evidence type="ECO:0000313" key="2">
    <source>
        <dbReference type="EMBL" id="KAJ6742596.1"/>
    </source>
</evidence>
<dbReference type="GO" id="GO:0034599">
    <property type="term" value="P:cellular response to oxidative stress"/>
    <property type="evidence" value="ECO:0007669"/>
    <property type="project" value="InterPro"/>
</dbReference>
<accession>A0A9Q0V6G5</accession>
<dbReference type="PANTHER" id="PTHR31356">
    <property type="entry name" value="THYLAKOID LUMENAL 29 KDA PROTEIN, CHLOROPLASTIC-RELATED"/>
    <property type="match status" value="1"/>
</dbReference>
<dbReference type="GO" id="GO:0042744">
    <property type="term" value="P:hydrogen peroxide catabolic process"/>
    <property type="evidence" value="ECO:0007669"/>
    <property type="project" value="TreeGrafter"/>
</dbReference>
<reference evidence="2" key="2">
    <citation type="journal article" date="2023" name="Int. J. Mol. Sci.">
        <title>De Novo Assembly and Annotation of 11 Diverse Shrub Willow (Salix) Genomes Reveals Novel Gene Organization in Sex-Linked Regions.</title>
        <authorList>
            <person name="Hyden B."/>
            <person name="Feng K."/>
            <person name="Yates T.B."/>
            <person name="Jawdy S."/>
            <person name="Cereghino C."/>
            <person name="Smart L.B."/>
            <person name="Muchero W."/>
        </authorList>
    </citation>
    <scope>NUCLEOTIDE SEQUENCE [LARGE SCALE GENOMIC DNA]</scope>
    <source>
        <tissue evidence="2">Shoot tip</tissue>
    </source>
</reference>
<keyword evidence="1" id="KW-0560">Oxidoreductase</keyword>
<dbReference type="InterPro" id="IPR010255">
    <property type="entry name" value="Haem_peroxidase_sf"/>
</dbReference>
<organism evidence="2 3">
    <name type="scientific">Salix viminalis</name>
    <name type="common">Common osier</name>
    <name type="synonym">Basket willow</name>
    <dbReference type="NCBI Taxonomy" id="40686"/>
    <lineage>
        <taxon>Eukaryota</taxon>
        <taxon>Viridiplantae</taxon>
        <taxon>Streptophyta</taxon>
        <taxon>Embryophyta</taxon>
        <taxon>Tracheophyta</taxon>
        <taxon>Spermatophyta</taxon>
        <taxon>Magnoliopsida</taxon>
        <taxon>eudicotyledons</taxon>
        <taxon>Gunneridae</taxon>
        <taxon>Pentapetalae</taxon>
        <taxon>rosids</taxon>
        <taxon>fabids</taxon>
        <taxon>Malpighiales</taxon>
        <taxon>Salicaceae</taxon>
        <taxon>Saliceae</taxon>
        <taxon>Salix</taxon>
    </lineage>
</organism>